<sequence>MQVKELLQQATARLEEVTDTPALEARLLLAHLLDKSESWLIAWPEHQPTADQQARFEQLLEQRLQGKPIAHLLSHRSFWTLELKVTPDVLIPRPDTETVIETLLNLFDDQSRLRILDLGTGTGAIALALASERKQWEIHASDISDKALDVARENAARHHLDIRFHQGSWFETIPDELRFDLLVSNPPYICENDPHLVQGDVRFEPQLALTSGPDGLNAIRQLVREAPAHLAPGGMLMFEHGYDQAEDVTQLFDSAGFNQIETCLDHGGNQRVTFGTLA</sequence>
<dbReference type="Gene3D" id="3.40.50.150">
    <property type="entry name" value="Vaccinia Virus protein VP39"/>
    <property type="match status" value="1"/>
</dbReference>
<evidence type="ECO:0000256" key="4">
    <source>
        <dbReference type="ARBA" id="ARBA00048391"/>
    </source>
</evidence>
<feature type="binding site" evidence="5">
    <location>
        <begin position="185"/>
        <end position="188"/>
    </location>
    <ligand>
        <name>substrate</name>
    </ligand>
</feature>
<dbReference type="RefSeq" id="WP_043116068.1">
    <property type="nucleotide sequence ID" value="NZ_JRAA01000001.1"/>
</dbReference>
<dbReference type="Pfam" id="PF05175">
    <property type="entry name" value="MTS"/>
    <property type="match status" value="1"/>
</dbReference>
<keyword evidence="10" id="KW-1185">Reference proteome</keyword>
<dbReference type="GO" id="GO:0003676">
    <property type="term" value="F:nucleic acid binding"/>
    <property type="evidence" value="ECO:0007669"/>
    <property type="project" value="InterPro"/>
</dbReference>
<dbReference type="FunFam" id="3.40.50.150:FF:000053">
    <property type="entry name" value="Release factor glutamine methyltransferase"/>
    <property type="match status" value="1"/>
</dbReference>
<feature type="binding site" evidence="5">
    <location>
        <begin position="119"/>
        <end position="123"/>
    </location>
    <ligand>
        <name>S-adenosyl-L-methionine</name>
        <dbReference type="ChEBI" id="CHEBI:59789"/>
    </ligand>
</feature>
<dbReference type="InterPro" id="IPR040758">
    <property type="entry name" value="PrmC_N"/>
</dbReference>
<dbReference type="Proteomes" id="UP000030856">
    <property type="component" value="Unassembled WGS sequence"/>
</dbReference>
<dbReference type="PANTHER" id="PTHR18895">
    <property type="entry name" value="HEMK METHYLTRANSFERASE"/>
    <property type="match status" value="1"/>
</dbReference>
<dbReference type="STRING" id="2340.JV46_22060"/>
<dbReference type="InterPro" id="IPR050320">
    <property type="entry name" value="N5-glutamine_MTase"/>
</dbReference>
<evidence type="ECO:0000256" key="3">
    <source>
        <dbReference type="ARBA" id="ARBA00022691"/>
    </source>
</evidence>
<dbReference type="EMBL" id="MPNX01000004">
    <property type="protein sequence ID" value="OOY35590.1"/>
    <property type="molecule type" value="Genomic_DNA"/>
</dbReference>
<comment type="similarity">
    <text evidence="5">Belongs to the protein N5-glutamine methyltransferase family. PrmC subfamily.</text>
</comment>
<comment type="catalytic activity">
    <reaction evidence="4 5">
        <text>L-glutaminyl-[peptide chain release factor] + S-adenosyl-L-methionine = N(5)-methyl-L-glutaminyl-[peptide chain release factor] + S-adenosyl-L-homocysteine + H(+)</text>
        <dbReference type="Rhea" id="RHEA:42896"/>
        <dbReference type="Rhea" id="RHEA-COMP:10271"/>
        <dbReference type="Rhea" id="RHEA-COMP:10272"/>
        <dbReference type="ChEBI" id="CHEBI:15378"/>
        <dbReference type="ChEBI" id="CHEBI:30011"/>
        <dbReference type="ChEBI" id="CHEBI:57856"/>
        <dbReference type="ChEBI" id="CHEBI:59789"/>
        <dbReference type="ChEBI" id="CHEBI:61891"/>
        <dbReference type="EC" id="2.1.1.297"/>
    </reaction>
</comment>
<dbReference type="PROSITE" id="PS00092">
    <property type="entry name" value="N6_MTASE"/>
    <property type="match status" value="1"/>
</dbReference>
<feature type="domain" description="Methyltransferase small" evidence="6">
    <location>
        <begin position="102"/>
        <end position="189"/>
    </location>
</feature>
<comment type="caution">
    <text evidence="8">The sequence shown here is derived from an EMBL/GenBank/DDBJ whole genome shotgun (WGS) entry which is preliminary data.</text>
</comment>
<dbReference type="AlphaFoldDB" id="A0A0B0HB72"/>
<feature type="domain" description="Release factor glutamine methyltransferase N-terminal" evidence="7">
    <location>
        <begin position="5"/>
        <end position="73"/>
    </location>
</feature>
<accession>A0A0B0HB72</accession>
<evidence type="ECO:0000256" key="2">
    <source>
        <dbReference type="ARBA" id="ARBA00022679"/>
    </source>
</evidence>
<evidence type="ECO:0000313" key="8">
    <source>
        <dbReference type="EMBL" id="KHF26320.1"/>
    </source>
</evidence>
<dbReference type="HAMAP" id="MF_02126">
    <property type="entry name" value="RF_methyltr_PrmC"/>
    <property type="match status" value="1"/>
</dbReference>
<reference evidence="8 10" key="1">
    <citation type="journal article" date="2014" name="BMC Genomics">
        <title>The genome of the intracellular bacterium of the coastal bivalve, Solemya velum: a blueprint for thriving in and out of symbiosis.</title>
        <authorList>
            <person name="Dmytrenko O."/>
            <person name="Russell S.L."/>
            <person name="Loo W.T."/>
            <person name="Fontanez K.M."/>
            <person name="Liao L."/>
            <person name="Roeselers G."/>
            <person name="Sharma R."/>
            <person name="Stewart F.J."/>
            <person name="Newton I.L."/>
            <person name="Woyke T."/>
            <person name="Wu D."/>
            <person name="Lang J.M."/>
            <person name="Eisen J.A."/>
            <person name="Cavanaugh C.M."/>
        </authorList>
    </citation>
    <scope>NUCLEOTIDE SEQUENCE [LARGE SCALE GENOMIC DNA]</scope>
    <source>
        <strain evidence="8 10">WH</strain>
    </source>
</reference>
<dbReference type="GeneID" id="86991987"/>
<feature type="binding site" evidence="5">
    <location>
        <position position="142"/>
    </location>
    <ligand>
        <name>S-adenosyl-L-methionine</name>
        <dbReference type="ChEBI" id="CHEBI:59789"/>
    </ligand>
</feature>
<dbReference type="InterPro" id="IPR019874">
    <property type="entry name" value="RF_methyltr_PrmC"/>
</dbReference>
<dbReference type="SUPFAM" id="SSF53335">
    <property type="entry name" value="S-adenosyl-L-methionine-dependent methyltransferases"/>
    <property type="match status" value="1"/>
</dbReference>
<evidence type="ECO:0000313" key="11">
    <source>
        <dbReference type="Proteomes" id="UP000190962"/>
    </source>
</evidence>
<dbReference type="Gene3D" id="1.10.8.10">
    <property type="entry name" value="DNA helicase RuvA subunit, C-terminal domain"/>
    <property type="match status" value="1"/>
</dbReference>
<dbReference type="PATRIC" id="fig|2340.3.peg.830"/>
<dbReference type="NCBIfam" id="TIGR03534">
    <property type="entry name" value="RF_mod_PrmC"/>
    <property type="match status" value="1"/>
</dbReference>
<evidence type="ECO:0000256" key="1">
    <source>
        <dbReference type="ARBA" id="ARBA00022603"/>
    </source>
</evidence>
<protein>
    <recommendedName>
        <fullName evidence="5">Release factor glutamine methyltransferase</fullName>
        <shortName evidence="5">RF MTase</shortName>
        <ecNumber evidence="5">2.1.1.297</ecNumber>
    </recommendedName>
    <alternativeName>
        <fullName evidence="5">N5-glutamine methyltransferase PrmC</fullName>
    </alternativeName>
    <alternativeName>
        <fullName evidence="5">Protein-(glutamine-N5) MTase PrmC</fullName>
    </alternativeName>
    <alternativeName>
        <fullName evidence="5">Protein-glutamine N-methyltransferase PrmC</fullName>
    </alternativeName>
</protein>
<dbReference type="CDD" id="cd02440">
    <property type="entry name" value="AdoMet_MTases"/>
    <property type="match status" value="1"/>
</dbReference>
<dbReference type="InterPro" id="IPR004556">
    <property type="entry name" value="HemK-like"/>
</dbReference>
<dbReference type="Proteomes" id="UP000190962">
    <property type="component" value="Unassembled WGS sequence"/>
</dbReference>
<dbReference type="GO" id="GO:0102559">
    <property type="term" value="F:peptide chain release factor N(5)-glutamine methyltransferase activity"/>
    <property type="evidence" value="ECO:0007669"/>
    <property type="project" value="UniProtKB-EC"/>
</dbReference>
<dbReference type="EMBL" id="JRAA01000001">
    <property type="protein sequence ID" value="KHF26320.1"/>
    <property type="molecule type" value="Genomic_DNA"/>
</dbReference>
<name>A0A0B0HB72_SOVGS</name>
<evidence type="ECO:0000313" key="9">
    <source>
        <dbReference type="EMBL" id="OOY35590.1"/>
    </source>
</evidence>
<evidence type="ECO:0000256" key="5">
    <source>
        <dbReference type="HAMAP-Rule" id="MF_02126"/>
    </source>
</evidence>
<dbReference type="InterPro" id="IPR002052">
    <property type="entry name" value="DNA_methylase_N6_adenine_CS"/>
</dbReference>
<keyword evidence="3 5" id="KW-0949">S-adenosyl-L-methionine</keyword>
<dbReference type="OrthoDB" id="9800643at2"/>
<dbReference type="Pfam" id="PF17827">
    <property type="entry name" value="PrmC_N"/>
    <property type="match status" value="1"/>
</dbReference>
<dbReference type="NCBIfam" id="TIGR00536">
    <property type="entry name" value="hemK_fam"/>
    <property type="match status" value="1"/>
</dbReference>
<organism evidence="8 10">
    <name type="scientific">Solemya velum gill symbiont</name>
    <dbReference type="NCBI Taxonomy" id="2340"/>
    <lineage>
        <taxon>Bacteria</taxon>
        <taxon>Pseudomonadati</taxon>
        <taxon>Pseudomonadota</taxon>
        <taxon>Gammaproteobacteria</taxon>
        <taxon>sulfur-oxidizing symbionts</taxon>
    </lineage>
</organism>
<dbReference type="EC" id="2.1.1.297" evidence="5"/>
<comment type="function">
    <text evidence="5">Methylates the class 1 translation termination release factors RF1/PrfA and RF2/PrfB on the glutamine residue of the universally conserved GGQ motif.</text>
</comment>
<feature type="binding site" evidence="5">
    <location>
        <position position="169"/>
    </location>
    <ligand>
        <name>S-adenosyl-L-methionine</name>
        <dbReference type="ChEBI" id="CHEBI:59789"/>
    </ligand>
</feature>
<keyword evidence="2 5" id="KW-0808">Transferase</keyword>
<dbReference type="GO" id="GO:0032259">
    <property type="term" value="P:methylation"/>
    <property type="evidence" value="ECO:0007669"/>
    <property type="project" value="UniProtKB-KW"/>
</dbReference>
<proteinExistence type="inferred from homology"/>
<evidence type="ECO:0000313" key="10">
    <source>
        <dbReference type="Proteomes" id="UP000030856"/>
    </source>
</evidence>
<dbReference type="InterPro" id="IPR029063">
    <property type="entry name" value="SAM-dependent_MTases_sf"/>
</dbReference>
<dbReference type="eggNOG" id="COG2890">
    <property type="taxonomic scope" value="Bacteria"/>
</dbReference>
<evidence type="ECO:0000259" key="6">
    <source>
        <dbReference type="Pfam" id="PF05175"/>
    </source>
</evidence>
<dbReference type="InterPro" id="IPR007848">
    <property type="entry name" value="Small_mtfrase_dom"/>
</dbReference>
<reference evidence="9 11" key="2">
    <citation type="submission" date="2016-11" db="EMBL/GenBank/DDBJ databases">
        <title>Mixed transmission modes and dynamic genome evolution in an obligate animal-bacterial symbiosis.</title>
        <authorList>
            <person name="Russell S.L."/>
            <person name="Corbett-Detig R.B."/>
            <person name="Cavanaugh C.M."/>
        </authorList>
    </citation>
    <scope>NUCLEOTIDE SEQUENCE [LARGE SCALE GENOMIC DNA]</scope>
    <source>
        <strain evidence="9">MA-KB16</strain>
    </source>
</reference>
<feature type="binding site" evidence="5">
    <location>
        <position position="185"/>
    </location>
    <ligand>
        <name>S-adenosyl-L-methionine</name>
        <dbReference type="ChEBI" id="CHEBI:59789"/>
    </ligand>
</feature>
<keyword evidence="1 5" id="KW-0489">Methyltransferase</keyword>
<dbReference type="PANTHER" id="PTHR18895:SF74">
    <property type="entry name" value="MTRF1L RELEASE FACTOR GLUTAMINE METHYLTRANSFERASE"/>
    <property type="match status" value="1"/>
</dbReference>
<evidence type="ECO:0000259" key="7">
    <source>
        <dbReference type="Pfam" id="PF17827"/>
    </source>
</evidence>
<gene>
    <name evidence="5" type="primary">prmC</name>
    <name evidence="9" type="ORF">BOV88_04955</name>
    <name evidence="8" type="ORF">JV46_22060</name>
</gene>